<dbReference type="Gene3D" id="3.30.2010.10">
    <property type="entry name" value="Metalloproteases ('zincins'), catalytic domain"/>
    <property type="match status" value="1"/>
</dbReference>
<accession>A0ABY7T5H7</accession>
<feature type="transmembrane region" description="Helical" evidence="2">
    <location>
        <begin position="110"/>
        <end position="130"/>
    </location>
</feature>
<evidence type="ECO:0000256" key="2">
    <source>
        <dbReference type="SAM" id="Phobius"/>
    </source>
</evidence>
<keyword evidence="5" id="KW-1185">Reference proteome</keyword>
<sequence>METLLHNLSEVFAVSIIHSLWQCFIIYLLLRIFLADIVRLSSAVKYNITVTALFAATGWFIYTLFDEASHYSWQLTNQAITGAPQHLPLITTLKQITHADERYELTIEHYLPYITTIYIAGLLFHSLRLLSAWVQMQQIKQGAVPDSQLQKRLNELSALLNNKRAVIVSYADRIDVPCVTGYLKPLILLPLSLSTYLSANEVEAILLHELAHVKRNDYLINLLQQVMSVILFFNPFVLLMNRIVNQERENSCDDVVVALTGQPLVYAQALLKIEQNNVRYLPLALAATGKKYHLLNRIERIMKTKKPMANIRHVVLAFTILMGSITSIAWFNPAIGNGKLSVKTTKFSGIINSLNILTDSTKKAAKAAPKASVAKKSNLPPPPKSAKVYHKDGNTYYYSPGMEDPKLEAMGKQMEAYGKQIEAYYNSADYKKLTEQMEQSGKDIEDYYNNPGLKQLEINQEKLGRDFEAAYGDNSEADKLGKQMEAIGKKMETYYNSAEFKEMDARLRKKYNIPQDQNYFNDSKDDNYRKYQAELKKNIPAEVTAYSDQMRTLGQQMRDHFNAPERKAAQEKMRLMGDSMRLAFNNPQIKLQQEQMRKMGEQMRAYNSNPEIKKLQQQMKVLGEQMRAYTNSPDFKKRMEEWKKNMKAMNWNYDFKFDMDNQINVDVPPIPPVPAIDVLPSIKIAPAPAPVTVVVPPVPAVPAKPF</sequence>
<dbReference type="PANTHER" id="PTHR34978">
    <property type="entry name" value="POSSIBLE SENSOR-TRANSDUCER PROTEIN BLAR"/>
    <property type="match status" value="1"/>
</dbReference>
<dbReference type="Proteomes" id="UP001216139">
    <property type="component" value="Chromosome"/>
</dbReference>
<dbReference type="Pfam" id="PF05569">
    <property type="entry name" value="Peptidase_M56"/>
    <property type="match status" value="1"/>
</dbReference>
<feature type="transmembrane region" description="Helical" evidence="2">
    <location>
        <begin position="310"/>
        <end position="331"/>
    </location>
</feature>
<evidence type="ECO:0000259" key="3">
    <source>
        <dbReference type="Pfam" id="PF05569"/>
    </source>
</evidence>
<name>A0ABY7T5H7_9SPHI</name>
<evidence type="ECO:0000256" key="1">
    <source>
        <dbReference type="SAM" id="Coils"/>
    </source>
</evidence>
<proteinExistence type="predicted"/>
<organism evidence="4 5">
    <name type="scientific">Mucilaginibacter jinjuensis</name>
    <dbReference type="NCBI Taxonomy" id="1176721"/>
    <lineage>
        <taxon>Bacteria</taxon>
        <taxon>Pseudomonadati</taxon>
        <taxon>Bacteroidota</taxon>
        <taxon>Sphingobacteriia</taxon>
        <taxon>Sphingobacteriales</taxon>
        <taxon>Sphingobacteriaceae</taxon>
        <taxon>Mucilaginibacter</taxon>
    </lineage>
</organism>
<keyword evidence="2" id="KW-0812">Transmembrane</keyword>
<keyword evidence="1" id="KW-0175">Coiled coil</keyword>
<evidence type="ECO:0000313" key="5">
    <source>
        <dbReference type="Proteomes" id="UP001216139"/>
    </source>
</evidence>
<dbReference type="RefSeq" id="WP_273629801.1">
    <property type="nucleotide sequence ID" value="NZ_CP117167.1"/>
</dbReference>
<feature type="transmembrane region" description="Helical" evidence="2">
    <location>
        <begin position="46"/>
        <end position="65"/>
    </location>
</feature>
<protein>
    <submittedName>
        <fullName evidence="4">M56 family metallopeptidase</fullName>
    </submittedName>
</protein>
<dbReference type="EMBL" id="CP117167">
    <property type="protein sequence ID" value="WCT11612.1"/>
    <property type="molecule type" value="Genomic_DNA"/>
</dbReference>
<dbReference type="PANTHER" id="PTHR34978:SF3">
    <property type="entry name" value="SLR0241 PROTEIN"/>
    <property type="match status" value="1"/>
</dbReference>
<evidence type="ECO:0000313" key="4">
    <source>
        <dbReference type="EMBL" id="WCT11612.1"/>
    </source>
</evidence>
<dbReference type="InterPro" id="IPR052173">
    <property type="entry name" value="Beta-lactam_resp_regulator"/>
</dbReference>
<keyword evidence="2" id="KW-1133">Transmembrane helix</keyword>
<reference evidence="4 5" key="1">
    <citation type="submission" date="2023-02" db="EMBL/GenBank/DDBJ databases">
        <title>Genome sequence of Mucilaginibacter jinjuensis strain KACC 16571.</title>
        <authorList>
            <person name="Kim S."/>
            <person name="Heo J."/>
            <person name="Kwon S.-W."/>
        </authorList>
    </citation>
    <scope>NUCLEOTIDE SEQUENCE [LARGE SCALE GENOMIC DNA]</scope>
    <source>
        <strain evidence="4 5">KACC 16571</strain>
    </source>
</reference>
<feature type="coiled-coil region" evidence="1">
    <location>
        <begin position="589"/>
        <end position="632"/>
    </location>
</feature>
<dbReference type="CDD" id="cd07341">
    <property type="entry name" value="M56_BlaR1_MecR1_like"/>
    <property type="match status" value="1"/>
</dbReference>
<feature type="transmembrane region" description="Helical" evidence="2">
    <location>
        <begin position="12"/>
        <end position="34"/>
    </location>
</feature>
<gene>
    <name evidence="4" type="ORF">PQO05_23030</name>
</gene>
<dbReference type="InterPro" id="IPR008756">
    <property type="entry name" value="Peptidase_M56"/>
</dbReference>
<feature type="domain" description="Peptidase M56" evidence="3">
    <location>
        <begin position="13"/>
        <end position="299"/>
    </location>
</feature>
<keyword evidence="2" id="KW-0472">Membrane</keyword>